<evidence type="ECO:0000313" key="3">
    <source>
        <dbReference type="Proteomes" id="UP001458880"/>
    </source>
</evidence>
<keyword evidence="3" id="KW-1185">Reference proteome</keyword>
<comment type="caution">
    <text evidence="2">The sequence shown here is derived from an EMBL/GenBank/DDBJ whole genome shotgun (WGS) entry which is preliminary data.</text>
</comment>
<name>A0AAW1JLC6_POPJA</name>
<protein>
    <submittedName>
        <fullName evidence="2">Uncharacterized protein</fullName>
    </submittedName>
</protein>
<evidence type="ECO:0000256" key="1">
    <source>
        <dbReference type="SAM" id="MobiDB-lite"/>
    </source>
</evidence>
<reference evidence="2 3" key="1">
    <citation type="journal article" date="2024" name="BMC Genomics">
        <title>De novo assembly and annotation of Popillia japonica's genome with initial clues to its potential as an invasive pest.</title>
        <authorList>
            <person name="Cucini C."/>
            <person name="Boschi S."/>
            <person name="Funari R."/>
            <person name="Cardaioli E."/>
            <person name="Iannotti N."/>
            <person name="Marturano G."/>
            <person name="Paoli F."/>
            <person name="Bruttini M."/>
            <person name="Carapelli A."/>
            <person name="Frati F."/>
            <person name="Nardi F."/>
        </authorList>
    </citation>
    <scope>NUCLEOTIDE SEQUENCE [LARGE SCALE GENOMIC DNA]</scope>
    <source>
        <strain evidence="2">DMR45628</strain>
    </source>
</reference>
<organism evidence="2 3">
    <name type="scientific">Popillia japonica</name>
    <name type="common">Japanese beetle</name>
    <dbReference type="NCBI Taxonomy" id="7064"/>
    <lineage>
        <taxon>Eukaryota</taxon>
        <taxon>Metazoa</taxon>
        <taxon>Ecdysozoa</taxon>
        <taxon>Arthropoda</taxon>
        <taxon>Hexapoda</taxon>
        <taxon>Insecta</taxon>
        <taxon>Pterygota</taxon>
        <taxon>Neoptera</taxon>
        <taxon>Endopterygota</taxon>
        <taxon>Coleoptera</taxon>
        <taxon>Polyphaga</taxon>
        <taxon>Scarabaeiformia</taxon>
        <taxon>Scarabaeidae</taxon>
        <taxon>Rutelinae</taxon>
        <taxon>Popillia</taxon>
    </lineage>
</organism>
<sequence length="83" mass="9661">MQEKDRCPRKKRISDHGTRGPATTEEEDNINVNLLLSKYAFGIECTGSRLFIYFYHKSIDDLTKNCLLHTYVRNKNLGIRLLS</sequence>
<gene>
    <name evidence="2" type="ORF">QE152_g27773</name>
</gene>
<dbReference type="AlphaFoldDB" id="A0AAW1JLC6"/>
<feature type="region of interest" description="Disordered" evidence="1">
    <location>
        <begin position="1"/>
        <end position="24"/>
    </location>
</feature>
<proteinExistence type="predicted"/>
<dbReference type="EMBL" id="JASPKY010000346">
    <property type="protein sequence ID" value="KAK9704598.1"/>
    <property type="molecule type" value="Genomic_DNA"/>
</dbReference>
<accession>A0AAW1JLC6</accession>
<dbReference type="Proteomes" id="UP001458880">
    <property type="component" value="Unassembled WGS sequence"/>
</dbReference>
<evidence type="ECO:0000313" key="2">
    <source>
        <dbReference type="EMBL" id="KAK9704598.1"/>
    </source>
</evidence>